<dbReference type="Gene3D" id="3.40.50.300">
    <property type="entry name" value="P-loop containing nucleotide triphosphate hydrolases"/>
    <property type="match status" value="1"/>
</dbReference>
<dbReference type="InterPro" id="IPR035994">
    <property type="entry name" value="Nucleoside_phosphorylase_sf"/>
</dbReference>
<proteinExistence type="predicted"/>
<organism evidence="3 4">
    <name type="scientific">Apiospora rasikravindrae</name>
    <dbReference type="NCBI Taxonomy" id="990691"/>
    <lineage>
        <taxon>Eukaryota</taxon>
        <taxon>Fungi</taxon>
        <taxon>Dikarya</taxon>
        <taxon>Ascomycota</taxon>
        <taxon>Pezizomycotina</taxon>
        <taxon>Sordariomycetes</taxon>
        <taxon>Xylariomycetidae</taxon>
        <taxon>Amphisphaeriales</taxon>
        <taxon>Apiosporaceae</taxon>
        <taxon>Apiospora</taxon>
    </lineage>
</organism>
<protein>
    <submittedName>
        <fullName evidence="3">TPR repeat protein</fullName>
    </submittedName>
</protein>
<dbReference type="InterPro" id="IPR019734">
    <property type="entry name" value="TPR_rpt"/>
</dbReference>
<dbReference type="Pfam" id="PF13374">
    <property type="entry name" value="TPR_10"/>
    <property type="match status" value="4"/>
</dbReference>
<dbReference type="PANTHER" id="PTHR46082:SF11">
    <property type="entry name" value="AAA+ ATPASE DOMAIN-CONTAINING PROTEIN-RELATED"/>
    <property type="match status" value="1"/>
</dbReference>
<dbReference type="SUPFAM" id="SSF48452">
    <property type="entry name" value="TPR-like"/>
    <property type="match status" value="1"/>
</dbReference>
<dbReference type="InterPro" id="IPR002182">
    <property type="entry name" value="NB-ARC"/>
</dbReference>
<dbReference type="InterPro" id="IPR027417">
    <property type="entry name" value="P-loop_NTPase"/>
</dbReference>
<accession>A0ABR1SMX1</accession>
<dbReference type="EMBL" id="JAQQWK010000009">
    <property type="protein sequence ID" value="KAK8035683.1"/>
    <property type="molecule type" value="Genomic_DNA"/>
</dbReference>
<dbReference type="Proteomes" id="UP001444661">
    <property type="component" value="Unassembled WGS sequence"/>
</dbReference>
<evidence type="ECO:0000313" key="3">
    <source>
        <dbReference type="EMBL" id="KAK8035683.1"/>
    </source>
</evidence>
<dbReference type="SMART" id="SM00028">
    <property type="entry name" value="TPR"/>
    <property type="match status" value="10"/>
</dbReference>
<dbReference type="Pfam" id="PF00931">
    <property type="entry name" value="NB-ARC"/>
    <property type="match status" value="1"/>
</dbReference>
<sequence>MAKSVSARDFTVGWVCALPVELAAAAEMMDEEFASLPSLPTDSNLYSFGRIGVHNVVAACLPAGQMGTNSAATVVSQMQQSFPSLRFGVLVGIGGGVPRLDDEIDIRLGDVVISQPAGQYGGVVQYDFGKTRPDGRIARTGSLNAPPTVLLNALAKLRANDLRGKTQAHSHLSKLTCRPNFMSPGPDQDTLYDAWSTHMAGATCAKCRPDDVLDREARATANPVLFFGTIASGNQVMKDGPTRDRYSQELGGVLCFEMEAAGLMNSFPCLVVRGICDYADAHKNKRWQPYAAATAAAYAKELLSIVPPLAPGDLNGLENSRRKSHFLVPFSRNENFVGRENILGQLLERLPPTAQPNACQRTVIEGLGGIGKTQVAIEAAYRVRQAHPDCSVFWVPAVDMAMFENAYREIGRALEVKGIEDDRVDVKAPVKSALGRDEVGPWLLIIDNADDTLLLTQGQLVSYLPFNRAGSILFTTRNHQVAACFEARQGTFGLDQLSDPESVQLLHQGLQPNQISDPHRTIELLNYLVYLPLAIRQASAYMARQMNVTVAKYLEYCTSSDQTMIKMLSKDFDDQDRYQAIRNPVAATWLISFEQISRDDALAADCLRCICYFEEKDIPVILLPNEADELERDEAISTLRAYAFILDRGTPDRFDIHRLVRLVVRNWVQTWGEQRQQVTDIIWQLSEEFPWPTHENRDMWTWYLPHAQSVLGFRVECSERETLGSLQHNVAECYDLLGRYSEAEEMHRETLALRETVLGREHPDTLDSMNNLALVLSSQGKYSEAEEMHRETLALKETVLGREHPDTLSSMNNLALVFDSQGKDSEAEQMHQETLALRETVLGREHPDTLDSMNNLALVLKSQGKDSEAEEMHRVTLALREAVLGREHPSTFTSMNNLALVLDSPGRYGEAEQMHRETLALRETVLGREHPDTLDSMNNLALVLKSQGKDSEAEEMHQETLALRETVLGREHPDTLASMNNLALVLDRQGKYAEAEEIHRQTLTLREKVLGREHPDTFGSMNNLAVVLDSQGKYSEAEQMHRETLALKEAVLGREHPDTLASMNNLALVLGNQGKYEEAAQKQGQALEGHKTILGREHPSTLANMNNLANVLDQQGEYAEAEEIHRQTLTLRETVLGCEHSDTLSSMNNLASVLNKQRKSRRGSTAAGPSTCRS</sequence>
<dbReference type="SUPFAM" id="SSF52540">
    <property type="entry name" value="P-loop containing nucleoside triphosphate hydrolases"/>
    <property type="match status" value="1"/>
</dbReference>
<keyword evidence="4" id="KW-1185">Reference proteome</keyword>
<dbReference type="InterPro" id="IPR053137">
    <property type="entry name" value="NLR-like"/>
</dbReference>
<dbReference type="SUPFAM" id="SSF53167">
    <property type="entry name" value="Purine and uridine phosphorylases"/>
    <property type="match status" value="1"/>
</dbReference>
<gene>
    <name evidence="3" type="ORF">PG993_010678</name>
</gene>
<dbReference type="PRINTS" id="PR00381">
    <property type="entry name" value="KINESINLIGHT"/>
</dbReference>
<comment type="caution">
    <text evidence="3">The sequence shown here is derived from an EMBL/GenBank/DDBJ whole genome shotgun (WGS) entry which is preliminary data.</text>
</comment>
<evidence type="ECO:0000259" key="2">
    <source>
        <dbReference type="Pfam" id="PF00931"/>
    </source>
</evidence>
<name>A0ABR1SMX1_9PEZI</name>
<evidence type="ECO:0000256" key="1">
    <source>
        <dbReference type="SAM" id="MobiDB-lite"/>
    </source>
</evidence>
<dbReference type="Gene3D" id="3.40.50.1580">
    <property type="entry name" value="Nucleoside phosphorylase domain"/>
    <property type="match status" value="1"/>
</dbReference>
<feature type="region of interest" description="Disordered" evidence="1">
    <location>
        <begin position="1153"/>
        <end position="1174"/>
    </location>
</feature>
<dbReference type="InterPro" id="IPR011990">
    <property type="entry name" value="TPR-like_helical_dom_sf"/>
</dbReference>
<feature type="domain" description="NB-ARC" evidence="2">
    <location>
        <begin position="361"/>
        <end position="508"/>
    </location>
</feature>
<dbReference type="PANTHER" id="PTHR46082">
    <property type="entry name" value="ATP/GTP-BINDING PROTEIN-RELATED"/>
    <property type="match status" value="1"/>
</dbReference>
<dbReference type="Pfam" id="PF13424">
    <property type="entry name" value="TPR_12"/>
    <property type="match status" value="3"/>
</dbReference>
<evidence type="ECO:0000313" key="4">
    <source>
        <dbReference type="Proteomes" id="UP001444661"/>
    </source>
</evidence>
<reference evidence="3 4" key="1">
    <citation type="submission" date="2023-01" db="EMBL/GenBank/DDBJ databases">
        <title>Analysis of 21 Apiospora genomes using comparative genomics revels a genus with tremendous synthesis potential of carbohydrate active enzymes and secondary metabolites.</title>
        <authorList>
            <person name="Sorensen T."/>
        </authorList>
    </citation>
    <scope>NUCLEOTIDE SEQUENCE [LARGE SCALE GENOMIC DNA]</scope>
    <source>
        <strain evidence="3 4">CBS 33761</strain>
    </source>
</reference>
<dbReference type="Gene3D" id="1.25.40.10">
    <property type="entry name" value="Tetratricopeptide repeat domain"/>
    <property type="match status" value="3"/>
</dbReference>